<dbReference type="AlphaFoldDB" id="A0A0R0B841"/>
<evidence type="ECO:0000259" key="2">
    <source>
        <dbReference type="Pfam" id="PF04717"/>
    </source>
</evidence>
<dbReference type="Proteomes" id="UP000051757">
    <property type="component" value="Unassembled WGS sequence"/>
</dbReference>
<keyword evidence="6" id="KW-1185">Reference proteome</keyword>
<dbReference type="Gene3D" id="3.55.50.10">
    <property type="entry name" value="Baseplate protein-like domains"/>
    <property type="match status" value="1"/>
</dbReference>
<dbReference type="InterPro" id="IPR018769">
    <property type="entry name" value="VgrG2_DUF2345"/>
</dbReference>
<feature type="domain" description="Putative type VI secretion system Rhs element associated Vgr" evidence="4">
    <location>
        <begin position="567"/>
        <end position="673"/>
    </location>
</feature>
<dbReference type="InterPro" id="IPR006533">
    <property type="entry name" value="T6SS_Vgr_RhsGE"/>
</dbReference>
<dbReference type="SUPFAM" id="SSF69279">
    <property type="entry name" value="Phage tail proteins"/>
    <property type="match status" value="2"/>
</dbReference>
<organism evidence="5 6">
    <name type="scientific">Stenotrophomonas beteli</name>
    <dbReference type="NCBI Taxonomy" id="3384461"/>
    <lineage>
        <taxon>Bacteria</taxon>
        <taxon>Pseudomonadati</taxon>
        <taxon>Pseudomonadota</taxon>
        <taxon>Gammaproteobacteria</taxon>
        <taxon>Lysobacterales</taxon>
        <taxon>Lysobacteraceae</taxon>
        <taxon>Stenotrophomonas</taxon>
        <taxon>Stenotrophomonas maltophilia group</taxon>
    </lineage>
</organism>
<dbReference type="InterPro" id="IPR028244">
    <property type="entry name" value="T6SS_Rhs_Vgr_dom"/>
</dbReference>
<accession>A0A0R0B841</accession>
<name>A0A0R0B841_9GAMM</name>
<dbReference type="Pfam" id="PF13296">
    <property type="entry name" value="T6SS_Vgr"/>
    <property type="match status" value="1"/>
</dbReference>
<gene>
    <name evidence="5" type="ORF">ARC23_14040</name>
</gene>
<evidence type="ECO:0000313" key="6">
    <source>
        <dbReference type="Proteomes" id="UP000051757"/>
    </source>
</evidence>
<protein>
    <submittedName>
        <fullName evidence="5">Type IV secretion protein Rhs</fullName>
    </submittedName>
</protein>
<dbReference type="Pfam" id="PF04717">
    <property type="entry name" value="Phage_base_V"/>
    <property type="match status" value="1"/>
</dbReference>
<dbReference type="InterPro" id="IPR037026">
    <property type="entry name" value="Vgr_OB-fold_dom_sf"/>
</dbReference>
<evidence type="ECO:0000256" key="1">
    <source>
        <dbReference type="ARBA" id="ARBA00005558"/>
    </source>
</evidence>
<dbReference type="Pfam" id="PF05954">
    <property type="entry name" value="Phage_GPD"/>
    <property type="match status" value="1"/>
</dbReference>
<dbReference type="EMBL" id="LLXV01000043">
    <property type="protein sequence ID" value="KRG49604.1"/>
    <property type="molecule type" value="Genomic_DNA"/>
</dbReference>
<sequence>MEAIRNLMVQAAGLDADSRLYRLELPGMPAVVVDHWHGHDALSQGRHLTIDVLALDASLPLADWLGRPACLHVRLADGQSWPRHGVIADASCTGSDGGLARYRITLRDWTWWMGQARRSRVFQEQSVREIVDAVLQGHAPLAHWRWTDEIDAFLAASRPRSFCVQYRESDLAFVQRLLAEEGLGWCVQEAQDAAAGHGMLLFADSSVLPESMESRSSGGIRFHRADASERGDGVQRLGQQRRLHSTRVQLHSSDYRSVRSLAGQLPLQGDSVAPREDYDAVGAHAFADAAELQHHAHRVVEAMEAQALQWHGRGGVRSADAGQVWVLTELPGELPAELLLVSVEHAGVNNLPVDLRQAMTAREAVSTEGDTLAAQARTHGYSQAFTALARDRHWRPVLRDGTGARRNPRPLAPGYQTAIVVAGQGSASDELHADALGRIRVRFHFQDGAEGADSAWLRVAQRYAGPGVGSQFLPRVGQEVLVGFLEGDIDRPLVLGALYNGRGEAGVAPTPAGTGAEADTTPFAQARDGAGSAQANLGGGQAPAWHAAAGGEQAHRHAGALWGVQSREWQGQGWNRLLFDDSDQQLRTQLASSQQHSALSLGHLRHQADNHRGSLRGNGFELRSDAWGSVRGERGLWLDAYAHRDPEPAGSAAQPAALLQQVATLVQQQADAARTHLTVQPASHVGVQSPQRSRLDSTRAPVPVLLASVRSTVPGAALQEAAGAIAQRSGDAGDGRVPHTGDALLGLAAPKGAVMVAGQGLHWAQGETLVLGSGQHSDATVMGQARWHGRQAIGVLAASMTGADIRAPTLTLASATQPLDIQAQQDRVAVQARQSLHAASAQAAVELGAGRTLQLSTAGGASITLSAGSIVFNAPGRITVHAGRKSFLPGGSGRFPLPVFPQSVCKECLLLAAQRAAPLTPKGA</sequence>
<dbReference type="Gene3D" id="2.30.110.50">
    <property type="match status" value="1"/>
</dbReference>
<comment type="similarity">
    <text evidence="1">Belongs to the VgrG protein family.</text>
</comment>
<dbReference type="InterPro" id="IPR006531">
    <property type="entry name" value="Gp5/Vgr_OB"/>
</dbReference>
<reference evidence="5 6" key="1">
    <citation type="journal article" date="2016" name="Front. Microbiol.">
        <title>Genome Sequence of Type Strains of Genus Stenotrophomonas.</title>
        <authorList>
            <person name="Patil P.P."/>
            <person name="Midha S."/>
            <person name="Kumar S."/>
            <person name="Patil P.B."/>
        </authorList>
    </citation>
    <scope>NUCLEOTIDE SEQUENCE [LARGE SCALE GENOMIC DNA]</scope>
    <source>
        <strain evidence="5 6">LMG 978</strain>
    </source>
</reference>
<proteinExistence type="inferred from homology"/>
<feature type="domain" description="Gp5/Type VI secretion system Vgr protein OB-fold" evidence="2">
    <location>
        <begin position="432"/>
        <end position="499"/>
    </location>
</feature>
<evidence type="ECO:0000313" key="5">
    <source>
        <dbReference type="EMBL" id="KRG49604.1"/>
    </source>
</evidence>
<comment type="caution">
    <text evidence="5">The sequence shown here is derived from an EMBL/GenBank/DDBJ whole genome shotgun (WGS) entry which is preliminary data.</text>
</comment>
<dbReference type="InterPro" id="IPR017847">
    <property type="entry name" value="T6SS_RhsGE_Vgr_subset"/>
</dbReference>
<feature type="domain" description="DUF2345" evidence="3">
    <location>
        <begin position="733"/>
        <end position="887"/>
    </location>
</feature>
<dbReference type="SUPFAM" id="SSF69255">
    <property type="entry name" value="gp5 N-terminal domain-like"/>
    <property type="match status" value="1"/>
</dbReference>
<dbReference type="Gene3D" id="4.10.220.110">
    <property type="match status" value="1"/>
</dbReference>
<dbReference type="Gene3D" id="2.40.50.230">
    <property type="entry name" value="Gp5 N-terminal domain"/>
    <property type="match status" value="1"/>
</dbReference>
<dbReference type="Pfam" id="PF10106">
    <property type="entry name" value="DUF2345"/>
    <property type="match status" value="1"/>
</dbReference>
<dbReference type="NCBIfam" id="TIGR03361">
    <property type="entry name" value="VI_Rhs_Vgr"/>
    <property type="match status" value="1"/>
</dbReference>
<dbReference type="NCBIfam" id="TIGR01646">
    <property type="entry name" value="vgr_GE"/>
    <property type="match status" value="1"/>
</dbReference>
<evidence type="ECO:0000259" key="3">
    <source>
        <dbReference type="Pfam" id="PF10106"/>
    </source>
</evidence>
<evidence type="ECO:0000259" key="4">
    <source>
        <dbReference type="Pfam" id="PF13296"/>
    </source>
</evidence>
<dbReference type="OrthoDB" id="9762420at2"/>